<protein>
    <submittedName>
        <fullName evidence="1">Uncharacterized protein</fullName>
    </submittedName>
</protein>
<dbReference type="Proteomes" id="UP000036873">
    <property type="component" value="Unassembled WGS sequence"/>
</dbReference>
<evidence type="ECO:0000313" key="2">
    <source>
        <dbReference type="Proteomes" id="UP000036873"/>
    </source>
</evidence>
<proteinExistence type="predicted"/>
<name>A0A0L6U0H0_9FIRM</name>
<dbReference type="RefSeq" id="WP_050740751.1">
    <property type="nucleotide sequence ID" value="NZ_LGYO01000032.1"/>
</dbReference>
<reference evidence="2" key="1">
    <citation type="submission" date="2015-07" db="EMBL/GenBank/DDBJ databases">
        <title>Draft genome sequence of Acetobacterium bakii DSM 8293, a potential psychrophilic chemical producer through syngas fermentation.</title>
        <authorList>
            <person name="Song Y."/>
            <person name="Hwang S."/>
            <person name="Cho B.-K."/>
        </authorList>
    </citation>
    <scope>NUCLEOTIDE SEQUENCE [LARGE SCALE GENOMIC DNA]</scope>
    <source>
        <strain evidence="2">DSM 8239</strain>
    </source>
</reference>
<keyword evidence="2" id="KW-1185">Reference proteome</keyword>
<dbReference type="AlphaFoldDB" id="A0A0L6U0H0"/>
<gene>
    <name evidence="1" type="ORF">AKG39_12570</name>
</gene>
<comment type="caution">
    <text evidence="1">The sequence shown here is derived from an EMBL/GenBank/DDBJ whole genome shotgun (WGS) entry which is preliminary data.</text>
</comment>
<organism evidence="1 2">
    <name type="scientific">Acetobacterium bakii</name>
    <dbReference type="NCBI Taxonomy" id="52689"/>
    <lineage>
        <taxon>Bacteria</taxon>
        <taxon>Bacillati</taxon>
        <taxon>Bacillota</taxon>
        <taxon>Clostridia</taxon>
        <taxon>Eubacteriales</taxon>
        <taxon>Eubacteriaceae</taxon>
        <taxon>Acetobacterium</taxon>
    </lineage>
</organism>
<evidence type="ECO:0000313" key="1">
    <source>
        <dbReference type="EMBL" id="KNZ41315.1"/>
    </source>
</evidence>
<accession>A0A0L6U0H0</accession>
<dbReference type="EMBL" id="LGYO01000032">
    <property type="protein sequence ID" value="KNZ41315.1"/>
    <property type="molecule type" value="Genomic_DNA"/>
</dbReference>
<sequence>MKRFEENESHKINWHGKIKAIQPRTRVWRYVTDNRTHYHLGYNLLVNGDCDEGKTDFWVAISEKQQQKAGFQIGDNVAGSGWTKKYPKREFADYYRAGALKTLDREKALSQTACPWTGPLPAMQTYEDRGARMLSKSAWQGKCLTCFWAAMANVEIQWDFDRDIKKYRFETYCYGPKSCRNYKMGRARSVPYKDRGSAIDDGYLDELCTEGRGWDE</sequence>
<dbReference type="OrthoDB" id="1795028at2"/>